<feature type="compositionally biased region" description="Polar residues" evidence="3">
    <location>
        <begin position="259"/>
        <end position="270"/>
    </location>
</feature>
<feature type="region of interest" description="Disordered" evidence="3">
    <location>
        <begin position="1219"/>
        <end position="1267"/>
    </location>
</feature>
<dbReference type="SUPFAM" id="SSF158634">
    <property type="entry name" value="RPA2825-like"/>
    <property type="match status" value="1"/>
</dbReference>
<sequence>MAAKLAKATSGYSIEAVKASIAESTLNEMQIRAILSQKGLTGNILETTTAELANATATNAVAVAEGTTTTATVGFGTAIKGLGASLKSLAAAHPVLLAITAAIGAIYATVKIVDACTTSFDELKDKISNLKQDVSDSESTLKDYKTQLDEINQKITEINNQDSLSFTDEQELENLKNQKTELENMYNIEKARHDLKQKELEDTANKYFNKKITPSLSKEYKDYSVVDEDGFEKKLTKLDIMNLAKERMLLNQSRLDTLNEEYNNKSNPSNKETKEYEKKKAQLEKTRNDAKKTALDIQEEAKEQVEGLDSTSDTYKKVTEASQELSDALARLNNDWDSLSDKGKREDLSSKISKEAKNLSSDDMKNIDNYLSTLSDDDLNILANVTFDENTTVESLKETIKAAQEEANKSSVDLSVKTFDPTSLLEESDDKTKTATLADLQSEADLLSSIQKEMSETGRIGVDSMQKIIKQYPEAKDALGQYMLGIISQEELFDQLQGVYEDDKNAYIYSLVEKSKYDGTFYSNLVNTNNDFFAGLSEAYGEDFSNYKNLAQAKQKIDDQLIKYLSGMWGKFYQTTIDTATGLMSLTSKATSMDDDMDLGLYLYDNGADEETNAIAEMQKMVDDYNALQNISFESAFNGIDLSWQGFSGDDSSSSNDSSSSQTKQDVDWIERLINKISTAYSHLKNVVSDTTTTWLNRNNALSDSMSTLVDEINAQSDAYEYYMNAFNSYGLDDYYKNQIADGSISIDVIYDDDLKNAISDCQDFYDKAQDAKTAVQELNIELKGLAKSRFDNVASEFEKKISYFKDYSDQLQKEMDIITTKGWFSSTSINEGMKKVEQDNLDRLKQERNALMNALNSAVGSGKIEKYSEDWYDMQSSIDSVTSSILDAEKALIEYDNAIRQIKWDAFDRTRDDVENLISETEFLVELLKDKGITDDNGNTTAEGKAAQALLVQKYQLYLNQAQKYKDEILKIDEELVNNPYDKELLDRKQDLIDKQQEAIKSSISEKDAIKDLVNDGYNDLLNALQKVIDKQKESLSAEKSLHDYQRTVAEQTATIAQLQKRLLALQGDNSESGQSQKQSISSELKDAQDQLEETEYEQYIEDQTKMLDDLATQAEEWINTRLDNLDGLIQQIIDDSNTHSGEIKDTITNTANEFGINLSDGMKSIWETNTNNINNNITSVFNDFGTKFDNTMTTLNNVVSGIESKVQEMLSLANEEAAQRQAELEEQRRQQEAAESNSSSSGDYSEPDYDWDDIGGGDSDSSSGGDGVDWIYSPDYFPKDQLNVNTSIVDRLKSLDYDSSFGARAMYFEQMGLGNDYTGSYDDNVAMLEWMKSRGIGGYRKGTKSATKGLHIYGEDNPGSEVLVTKYGVLRQFDSGDTVFNKDQVEKLWNLSKGITTPNMYMDNLGAKLPDITPVSTNKSVDIGGINVNVDKVVTDNPEDFTRQLTNELAGNSKIQKILGEINSNQLLGRNSLSTRRYMK</sequence>
<dbReference type="EMBL" id="QROY01000002">
    <property type="protein sequence ID" value="RHL71215.1"/>
    <property type="molecule type" value="Genomic_DNA"/>
</dbReference>
<dbReference type="GO" id="GO:0005856">
    <property type="term" value="C:cytoskeleton"/>
    <property type="evidence" value="ECO:0007669"/>
    <property type="project" value="TreeGrafter"/>
</dbReference>
<evidence type="ECO:0000256" key="3">
    <source>
        <dbReference type="SAM" id="MobiDB-lite"/>
    </source>
</evidence>
<protein>
    <submittedName>
        <fullName evidence="4">Uncharacterized protein</fullName>
    </submittedName>
</protein>
<feature type="coiled-coil region" evidence="2">
    <location>
        <begin position="835"/>
        <end position="862"/>
    </location>
</feature>
<evidence type="ECO:0000313" key="5">
    <source>
        <dbReference type="Proteomes" id="UP000285201"/>
    </source>
</evidence>
<evidence type="ECO:0000256" key="1">
    <source>
        <dbReference type="ARBA" id="ARBA00023054"/>
    </source>
</evidence>
<organism evidence="4 5">
    <name type="scientific">Lachnospira eligens</name>
    <dbReference type="NCBI Taxonomy" id="39485"/>
    <lineage>
        <taxon>Bacteria</taxon>
        <taxon>Bacillati</taxon>
        <taxon>Bacillota</taxon>
        <taxon>Clostridia</taxon>
        <taxon>Lachnospirales</taxon>
        <taxon>Lachnospiraceae</taxon>
        <taxon>Lachnospira</taxon>
    </lineage>
</organism>
<reference evidence="4 5" key="1">
    <citation type="submission" date="2018-08" db="EMBL/GenBank/DDBJ databases">
        <title>A genome reference for cultivated species of the human gut microbiota.</title>
        <authorList>
            <person name="Zou Y."/>
            <person name="Xue W."/>
            <person name="Luo G."/>
        </authorList>
    </citation>
    <scope>NUCLEOTIDE SEQUENCE [LARGE SCALE GENOMIC DNA]</scope>
    <source>
        <strain evidence="4 5">AF36-7BH</strain>
    </source>
</reference>
<gene>
    <name evidence="4" type="ORF">DW007_03465</name>
</gene>
<keyword evidence="1 2" id="KW-0175">Coiled coil</keyword>
<proteinExistence type="predicted"/>
<dbReference type="Proteomes" id="UP000285201">
    <property type="component" value="Unassembled WGS sequence"/>
</dbReference>
<feature type="region of interest" description="Disordered" evidence="3">
    <location>
        <begin position="1069"/>
        <end position="1093"/>
    </location>
</feature>
<comment type="caution">
    <text evidence="4">The sequence shown here is derived from an EMBL/GenBank/DDBJ whole genome shotgun (WGS) entry which is preliminary data.</text>
</comment>
<dbReference type="PANTHER" id="PTHR32083">
    <property type="entry name" value="CILIA AND FLAGELLA-ASSOCIATED PROTEIN 58-RELATED"/>
    <property type="match status" value="1"/>
</dbReference>
<evidence type="ECO:0000256" key="2">
    <source>
        <dbReference type="SAM" id="Coils"/>
    </source>
</evidence>
<name>A0A415MEK5_9FIRM</name>
<evidence type="ECO:0000313" key="4">
    <source>
        <dbReference type="EMBL" id="RHL71215.1"/>
    </source>
</evidence>
<feature type="compositionally biased region" description="Basic and acidic residues" evidence="3">
    <location>
        <begin position="1224"/>
        <end position="1234"/>
    </location>
</feature>
<dbReference type="PANTHER" id="PTHR32083:SF0">
    <property type="entry name" value="CILIA AND FLAGELLA-ASSOCIATED PROTEIN 58"/>
    <property type="match status" value="1"/>
</dbReference>
<feature type="compositionally biased region" description="Basic and acidic residues" evidence="3">
    <location>
        <begin position="271"/>
        <end position="290"/>
    </location>
</feature>
<feature type="compositionally biased region" description="Acidic residues" evidence="3">
    <location>
        <begin position="1247"/>
        <end position="1257"/>
    </location>
</feature>
<feature type="region of interest" description="Disordered" evidence="3">
    <location>
        <begin position="259"/>
        <end position="290"/>
    </location>
</feature>
<accession>A0A415MEK5</accession>
<feature type="coiled-coil region" evidence="2">
    <location>
        <begin position="113"/>
        <end position="192"/>
    </location>
</feature>
<feature type="compositionally biased region" description="Polar residues" evidence="3">
    <location>
        <begin position="1069"/>
        <end position="1084"/>
    </location>
</feature>